<reference evidence="2" key="1">
    <citation type="submission" date="2022-11" db="UniProtKB">
        <authorList>
            <consortium name="WormBaseParasite"/>
        </authorList>
    </citation>
    <scope>IDENTIFICATION</scope>
</reference>
<name>A0A914BWV0_9BILA</name>
<evidence type="ECO:0000313" key="2">
    <source>
        <dbReference type="WBParaSite" id="ACRNAN_Path_1169.g4531.t1"/>
    </source>
</evidence>
<proteinExistence type="predicted"/>
<accession>A0A914BWV0</accession>
<dbReference type="Proteomes" id="UP000887540">
    <property type="component" value="Unplaced"/>
</dbReference>
<sequence length="110" mass="12500">MEHYIADQLLIFNQEGVLGSIRGYVSPDALKVLQESSTVQFLIFAITIFNTARRKPIFAPVNNETETPFEKCPKGFHESGAYCMHDDEDAFWENAEAQENLQKLLNEGEC</sequence>
<protein>
    <submittedName>
        <fullName evidence="2">Uncharacterized protein</fullName>
    </submittedName>
</protein>
<dbReference type="WBParaSite" id="ACRNAN_Path_1169.g4531.t1">
    <property type="protein sequence ID" value="ACRNAN_Path_1169.g4531.t1"/>
    <property type="gene ID" value="ACRNAN_Path_1169.g4531"/>
</dbReference>
<keyword evidence="1" id="KW-1185">Reference proteome</keyword>
<organism evidence="1 2">
    <name type="scientific">Acrobeloides nanus</name>
    <dbReference type="NCBI Taxonomy" id="290746"/>
    <lineage>
        <taxon>Eukaryota</taxon>
        <taxon>Metazoa</taxon>
        <taxon>Ecdysozoa</taxon>
        <taxon>Nematoda</taxon>
        <taxon>Chromadorea</taxon>
        <taxon>Rhabditida</taxon>
        <taxon>Tylenchina</taxon>
        <taxon>Cephalobomorpha</taxon>
        <taxon>Cephaloboidea</taxon>
        <taxon>Cephalobidae</taxon>
        <taxon>Acrobeloides</taxon>
    </lineage>
</organism>
<dbReference type="AlphaFoldDB" id="A0A914BWV0"/>
<evidence type="ECO:0000313" key="1">
    <source>
        <dbReference type="Proteomes" id="UP000887540"/>
    </source>
</evidence>